<feature type="signal peptide" evidence="10">
    <location>
        <begin position="1"/>
        <end position="22"/>
    </location>
</feature>
<dbReference type="Pfam" id="PF03544">
    <property type="entry name" value="TonB_C"/>
    <property type="match status" value="1"/>
</dbReference>
<dbReference type="Proteomes" id="UP001247620">
    <property type="component" value="Unassembled WGS sequence"/>
</dbReference>
<evidence type="ECO:0000256" key="6">
    <source>
        <dbReference type="ARBA" id="ARBA00022692"/>
    </source>
</evidence>
<evidence type="ECO:0000256" key="8">
    <source>
        <dbReference type="ARBA" id="ARBA00022989"/>
    </source>
</evidence>
<gene>
    <name evidence="12" type="ORF">J2W55_001689</name>
</gene>
<comment type="subcellular location">
    <subcellularLocation>
        <location evidence="1">Cell inner membrane</location>
        <topology evidence="1">Single-pass membrane protein</topology>
        <orientation evidence="1">Periplasmic side</orientation>
    </subcellularLocation>
</comment>
<evidence type="ECO:0000313" key="13">
    <source>
        <dbReference type="Proteomes" id="UP001247620"/>
    </source>
</evidence>
<evidence type="ECO:0000256" key="10">
    <source>
        <dbReference type="SAM" id="SignalP"/>
    </source>
</evidence>
<evidence type="ECO:0000256" key="5">
    <source>
        <dbReference type="ARBA" id="ARBA00022519"/>
    </source>
</evidence>
<comment type="similarity">
    <text evidence="2">Belongs to the TonB family.</text>
</comment>
<keyword evidence="4" id="KW-1003">Cell membrane</keyword>
<dbReference type="PROSITE" id="PS52015">
    <property type="entry name" value="TONB_CTD"/>
    <property type="match status" value="1"/>
</dbReference>
<dbReference type="InterPro" id="IPR006260">
    <property type="entry name" value="TonB/TolA_C"/>
</dbReference>
<dbReference type="EMBL" id="JAVDUU010000002">
    <property type="protein sequence ID" value="MDR6941847.1"/>
    <property type="molecule type" value="Genomic_DNA"/>
</dbReference>
<dbReference type="InterPro" id="IPR051045">
    <property type="entry name" value="TonB-dependent_transducer"/>
</dbReference>
<dbReference type="PANTHER" id="PTHR33446">
    <property type="entry name" value="PROTEIN TONB-RELATED"/>
    <property type="match status" value="1"/>
</dbReference>
<dbReference type="NCBIfam" id="TIGR01352">
    <property type="entry name" value="tonB_Cterm"/>
    <property type="match status" value="1"/>
</dbReference>
<keyword evidence="5" id="KW-0997">Cell inner membrane</keyword>
<sequence>MMIKRLFISPIVMLASTFAVFAQPAFKGGPQALSVFLKSKIVYPEYSRQNCISGTIDVAFKLDKNGRVADAKVQRGLGIDLDDEALRVIKLTSGQWIVPADYVTTTTLVQPIRFDPETNRCGNVSAANMQAAIDDYKNRQELENAVTNYYINKYKGKADLSKEQYILTLKKQLGFDDELISDLLKQANEKLKQGDKESACTDWNFIRNIGSDKADSFIAKYCGGR</sequence>
<keyword evidence="3" id="KW-0813">Transport</keyword>
<keyword evidence="6" id="KW-0812">Transmembrane</keyword>
<evidence type="ECO:0000259" key="11">
    <source>
        <dbReference type="PROSITE" id="PS52015"/>
    </source>
</evidence>
<keyword evidence="8" id="KW-1133">Transmembrane helix</keyword>
<evidence type="ECO:0000313" key="12">
    <source>
        <dbReference type="EMBL" id="MDR6941847.1"/>
    </source>
</evidence>
<dbReference type="InterPro" id="IPR037682">
    <property type="entry name" value="TonB_C"/>
</dbReference>
<keyword evidence="10" id="KW-0732">Signal</keyword>
<evidence type="ECO:0000256" key="1">
    <source>
        <dbReference type="ARBA" id="ARBA00004383"/>
    </source>
</evidence>
<evidence type="ECO:0000256" key="7">
    <source>
        <dbReference type="ARBA" id="ARBA00022927"/>
    </source>
</evidence>
<accession>A0ABU1T8V9</accession>
<comment type="caution">
    <text evidence="12">The sequence shown here is derived from an EMBL/GenBank/DDBJ whole genome shotgun (WGS) entry which is preliminary data.</text>
</comment>
<dbReference type="RefSeq" id="WP_310094216.1">
    <property type="nucleotide sequence ID" value="NZ_JAVDUU010000002.1"/>
</dbReference>
<protein>
    <submittedName>
        <fullName evidence="12">TonB family protein</fullName>
    </submittedName>
</protein>
<dbReference type="SUPFAM" id="SSF74653">
    <property type="entry name" value="TolA/TonB C-terminal domain"/>
    <property type="match status" value="1"/>
</dbReference>
<reference evidence="12 13" key="1">
    <citation type="submission" date="2023-07" db="EMBL/GenBank/DDBJ databases">
        <title>Sorghum-associated microbial communities from plants grown in Nebraska, USA.</title>
        <authorList>
            <person name="Schachtman D."/>
        </authorList>
    </citation>
    <scope>NUCLEOTIDE SEQUENCE [LARGE SCALE GENOMIC DNA]</scope>
    <source>
        <strain evidence="12 13">3262</strain>
    </source>
</reference>
<dbReference type="Gene3D" id="3.30.1150.10">
    <property type="match status" value="1"/>
</dbReference>
<evidence type="ECO:0000256" key="3">
    <source>
        <dbReference type="ARBA" id="ARBA00022448"/>
    </source>
</evidence>
<name>A0ABU1T8V9_9SPHI</name>
<evidence type="ECO:0000256" key="2">
    <source>
        <dbReference type="ARBA" id="ARBA00006555"/>
    </source>
</evidence>
<organism evidence="12 13">
    <name type="scientific">Mucilaginibacter pocheonensis</name>
    <dbReference type="NCBI Taxonomy" id="398050"/>
    <lineage>
        <taxon>Bacteria</taxon>
        <taxon>Pseudomonadati</taxon>
        <taxon>Bacteroidota</taxon>
        <taxon>Sphingobacteriia</taxon>
        <taxon>Sphingobacteriales</taxon>
        <taxon>Sphingobacteriaceae</taxon>
        <taxon>Mucilaginibacter</taxon>
    </lineage>
</organism>
<proteinExistence type="inferred from homology"/>
<keyword evidence="13" id="KW-1185">Reference proteome</keyword>
<feature type="domain" description="TonB C-terminal" evidence="11">
    <location>
        <begin position="28"/>
        <end position="123"/>
    </location>
</feature>
<evidence type="ECO:0000256" key="4">
    <source>
        <dbReference type="ARBA" id="ARBA00022475"/>
    </source>
</evidence>
<feature type="chain" id="PRO_5046628650" evidence="10">
    <location>
        <begin position="23"/>
        <end position="225"/>
    </location>
</feature>
<keyword evidence="7" id="KW-0653">Protein transport</keyword>
<dbReference type="PANTHER" id="PTHR33446:SF2">
    <property type="entry name" value="PROTEIN TONB"/>
    <property type="match status" value="1"/>
</dbReference>
<keyword evidence="9" id="KW-0472">Membrane</keyword>
<evidence type="ECO:0000256" key="9">
    <source>
        <dbReference type="ARBA" id="ARBA00023136"/>
    </source>
</evidence>